<keyword evidence="3" id="KW-1185">Reference proteome</keyword>
<protein>
    <recommendedName>
        <fullName evidence="4">S-layer family protein</fullName>
    </recommendedName>
</protein>
<feature type="region of interest" description="Disordered" evidence="1">
    <location>
        <begin position="525"/>
        <end position="546"/>
    </location>
</feature>
<organism evidence="2 3">
    <name type="scientific">Brasilonema sennae CENA114</name>
    <dbReference type="NCBI Taxonomy" id="415709"/>
    <lineage>
        <taxon>Bacteria</taxon>
        <taxon>Bacillati</taxon>
        <taxon>Cyanobacteriota</taxon>
        <taxon>Cyanophyceae</taxon>
        <taxon>Nostocales</taxon>
        <taxon>Scytonemataceae</taxon>
        <taxon>Brasilonema</taxon>
        <taxon>Bromeliae group (in: Brasilonema)</taxon>
    </lineage>
</organism>
<dbReference type="Gene3D" id="2.160.20.10">
    <property type="entry name" value="Single-stranded right-handed beta-helix, Pectin lyase-like"/>
    <property type="match status" value="1"/>
</dbReference>
<dbReference type="AlphaFoldDB" id="A0A856MCS3"/>
<dbReference type="KEGG" id="bsen:DP114_11855"/>
<dbReference type="SUPFAM" id="SSF51126">
    <property type="entry name" value="Pectin lyase-like"/>
    <property type="match status" value="2"/>
</dbReference>
<evidence type="ECO:0000313" key="3">
    <source>
        <dbReference type="Proteomes" id="UP000503129"/>
    </source>
</evidence>
<dbReference type="InterPro" id="IPR011050">
    <property type="entry name" value="Pectin_lyase_fold/virulence"/>
</dbReference>
<proteinExistence type="predicted"/>
<dbReference type="InterPro" id="IPR012334">
    <property type="entry name" value="Pectin_lyas_fold"/>
</dbReference>
<feature type="compositionally biased region" description="Polar residues" evidence="1">
    <location>
        <begin position="529"/>
        <end position="540"/>
    </location>
</feature>
<gene>
    <name evidence="2" type="ORF">DP114_11855</name>
</gene>
<evidence type="ECO:0000256" key="1">
    <source>
        <dbReference type="SAM" id="MobiDB-lite"/>
    </source>
</evidence>
<dbReference type="EMBL" id="CP030118">
    <property type="protein sequence ID" value="QDL08498.1"/>
    <property type="molecule type" value="Genomic_DNA"/>
</dbReference>
<sequence length="546" mass="55268">MEGYCLVSTSGKGDAGNIRINASDTVSFSGVNPINGDPTAAFSNVNAGGVGNGGEINITAGSLELTNGGQLNAFVRSDSGTTPAGNGNAGNVKLNIRNGITIAGVSNEGTRSSINSNVESGAQGKGGNIELQARTVSVADGGLLLVSTSGKGDAGNIRINASDTVSFSGVNPINGNPTAAFSTVEAGGEGNGGEINITAGSLELTNGGQLNAFVRSGSGTTPAGNGNAGNVKLDIRNGITIAGVSGRPAANGIFPRSGIFSNVEVGGVGNAGGIDITARSLSLTNGGRLSSTNFSNGTAGNIKVTTANDIRLDNKASIQANTKNGEGNISLNARDLILRRNSSITTNATGKADGGDIRINTGNLVALEDSNITANAEKGFGGRIFITAQGIFRSPDSDITAISEAGSQFNGTVQFNTPETDPTKGLFEFPEIVTDAAQQVAQNPCQRGVGSSFTITGRGGLPTDPQKVLSSNNVRVDLIKPVTSTVSSTTATEKKPSQQPTVKRIIPAQGWIYNEKGQVVLVGYDPTKTGPQRQPQTPASSCAAVR</sequence>
<name>A0A856MCS3_9CYAN</name>
<evidence type="ECO:0008006" key="4">
    <source>
        <dbReference type="Google" id="ProtNLM"/>
    </source>
</evidence>
<evidence type="ECO:0000313" key="2">
    <source>
        <dbReference type="EMBL" id="QDL08498.1"/>
    </source>
</evidence>
<dbReference type="Proteomes" id="UP000503129">
    <property type="component" value="Chromosome"/>
</dbReference>
<reference evidence="2 3" key="1">
    <citation type="submission" date="2018-06" db="EMBL/GenBank/DDBJ databases">
        <title>Comparative genomics of Brasilonema spp. strains.</title>
        <authorList>
            <person name="Alvarenga D.O."/>
            <person name="Fiore M.F."/>
            <person name="Varani A.M."/>
        </authorList>
    </citation>
    <scope>NUCLEOTIDE SEQUENCE [LARGE SCALE GENOMIC DNA]</scope>
    <source>
        <strain evidence="2 3">CENA114</strain>
    </source>
</reference>
<accession>A0A856MCS3</accession>